<dbReference type="RefSeq" id="WP_184670610.1">
    <property type="nucleotide sequence ID" value="NZ_BAABAI010000024.1"/>
</dbReference>
<protein>
    <submittedName>
        <fullName evidence="2">Uncharacterized protein</fullName>
    </submittedName>
</protein>
<keyword evidence="1" id="KW-1133">Transmembrane helix</keyword>
<feature type="transmembrane region" description="Helical" evidence="1">
    <location>
        <begin position="31"/>
        <end position="52"/>
    </location>
</feature>
<reference evidence="2 3" key="1">
    <citation type="submission" date="2020-08" db="EMBL/GenBank/DDBJ databases">
        <title>Sequencing the genomes of 1000 actinobacteria strains.</title>
        <authorList>
            <person name="Klenk H.-P."/>
        </authorList>
    </citation>
    <scope>NUCLEOTIDE SEQUENCE [LARGE SCALE GENOMIC DNA]</scope>
    <source>
        <strain evidence="2 3">DSM 45084</strain>
    </source>
</reference>
<keyword evidence="1" id="KW-0812">Transmembrane</keyword>
<organism evidence="2 3">
    <name type="scientific">Saccharothrix violaceirubra</name>
    <dbReference type="NCBI Taxonomy" id="413306"/>
    <lineage>
        <taxon>Bacteria</taxon>
        <taxon>Bacillati</taxon>
        <taxon>Actinomycetota</taxon>
        <taxon>Actinomycetes</taxon>
        <taxon>Pseudonocardiales</taxon>
        <taxon>Pseudonocardiaceae</taxon>
        <taxon>Saccharothrix</taxon>
    </lineage>
</organism>
<evidence type="ECO:0000313" key="2">
    <source>
        <dbReference type="EMBL" id="MBB4966544.1"/>
    </source>
</evidence>
<evidence type="ECO:0000256" key="1">
    <source>
        <dbReference type="SAM" id="Phobius"/>
    </source>
</evidence>
<feature type="transmembrane region" description="Helical" evidence="1">
    <location>
        <begin position="123"/>
        <end position="146"/>
    </location>
</feature>
<dbReference type="AlphaFoldDB" id="A0A7W7WWM6"/>
<keyword evidence="1" id="KW-0472">Membrane</keyword>
<comment type="caution">
    <text evidence="2">The sequence shown here is derived from an EMBL/GenBank/DDBJ whole genome shotgun (WGS) entry which is preliminary data.</text>
</comment>
<evidence type="ECO:0000313" key="3">
    <source>
        <dbReference type="Proteomes" id="UP000542674"/>
    </source>
</evidence>
<feature type="transmembrane region" description="Helical" evidence="1">
    <location>
        <begin position="152"/>
        <end position="169"/>
    </location>
</feature>
<accession>A0A7W7WWM6</accession>
<gene>
    <name evidence="2" type="ORF">F4559_003903</name>
</gene>
<name>A0A7W7WWM6_9PSEU</name>
<dbReference type="EMBL" id="JACHJS010000001">
    <property type="protein sequence ID" value="MBB4966544.1"/>
    <property type="molecule type" value="Genomic_DNA"/>
</dbReference>
<sequence>MSRYAWRVVVALVPLVIAAVAQEATPVKAAVKAAVTAAWLAVGALAVAAWLHRHRRSPVGTRWPAPFTWAAGAAVVQGNPWIVAAAAVCGWVLTGRDPAPVDATSGPTPDAPRLTLRGGQRAMWYRTAYTPYVFATTALLAVAAAAALATPGLGVVGVLGVAAAIGAALQSRVAVRVGDQGVTVTQPLLRRTVLALPLRHIEQAYVEYSSPLADYGLVADGPVFGWRSRSTGPVLRLRLADRRDCVLTVDDATTAAALVNTCLDRLRTPEDDPC</sequence>
<proteinExistence type="predicted"/>
<keyword evidence="3" id="KW-1185">Reference proteome</keyword>
<dbReference type="Proteomes" id="UP000542674">
    <property type="component" value="Unassembled WGS sequence"/>
</dbReference>